<name>A0A934VL79_9BACT</name>
<dbReference type="AlphaFoldDB" id="A0A934VL79"/>
<dbReference type="GO" id="GO:0000160">
    <property type="term" value="P:phosphorelay signal transduction system"/>
    <property type="evidence" value="ECO:0007669"/>
    <property type="project" value="InterPro"/>
</dbReference>
<dbReference type="PANTHER" id="PTHR44591:SF23">
    <property type="entry name" value="CHEY SUBFAMILY"/>
    <property type="match status" value="1"/>
</dbReference>
<dbReference type="Proteomes" id="UP000617628">
    <property type="component" value="Unassembled WGS sequence"/>
</dbReference>
<evidence type="ECO:0000256" key="1">
    <source>
        <dbReference type="ARBA" id="ARBA00022553"/>
    </source>
</evidence>
<dbReference type="PANTHER" id="PTHR44591">
    <property type="entry name" value="STRESS RESPONSE REGULATOR PROTEIN 1"/>
    <property type="match status" value="1"/>
</dbReference>
<evidence type="ECO:0000259" key="3">
    <source>
        <dbReference type="PROSITE" id="PS50110"/>
    </source>
</evidence>
<proteinExistence type="predicted"/>
<dbReference type="PROSITE" id="PS50110">
    <property type="entry name" value="RESPONSE_REGULATORY"/>
    <property type="match status" value="1"/>
</dbReference>
<dbReference type="Gene3D" id="3.40.50.2300">
    <property type="match status" value="1"/>
</dbReference>
<evidence type="ECO:0000256" key="2">
    <source>
        <dbReference type="PROSITE-ProRule" id="PRU00169"/>
    </source>
</evidence>
<dbReference type="Pfam" id="PF00072">
    <property type="entry name" value="Response_reg"/>
    <property type="match status" value="1"/>
</dbReference>
<dbReference type="EMBL" id="JAENIL010000018">
    <property type="protein sequence ID" value="MBK1877476.1"/>
    <property type="molecule type" value="Genomic_DNA"/>
</dbReference>
<keyword evidence="5" id="KW-1185">Reference proteome</keyword>
<sequence>MLRVLIIDDSISILALLQDTIAKAGYEAHTAKNAKEINESLNGNDFDLVITDIYMPEQDGLETILNLRITKPDIPIVAMSSNTGYSDVLDVAKKLGARKCLRKPFTQEAILDSLLETIGPGAPSNSAN</sequence>
<dbReference type="RefSeq" id="WP_200355691.1">
    <property type="nucleotide sequence ID" value="NZ_JAENIL010000018.1"/>
</dbReference>
<dbReference type="CDD" id="cd00156">
    <property type="entry name" value="REC"/>
    <property type="match status" value="1"/>
</dbReference>
<feature type="domain" description="Response regulatory" evidence="3">
    <location>
        <begin position="3"/>
        <end position="118"/>
    </location>
</feature>
<dbReference type="InterPro" id="IPR001789">
    <property type="entry name" value="Sig_transdc_resp-reg_receiver"/>
</dbReference>
<reference evidence="4" key="1">
    <citation type="submission" date="2021-01" db="EMBL/GenBank/DDBJ databases">
        <title>Modified the classification status of verrucomicrobia.</title>
        <authorList>
            <person name="Feng X."/>
        </authorList>
    </citation>
    <scope>NUCLEOTIDE SEQUENCE</scope>
    <source>
        <strain evidence="4">KCTC 13126</strain>
    </source>
</reference>
<comment type="caution">
    <text evidence="4">The sequence shown here is derived from an EMBL/GenBank/DDBJ whole genome shotgun (WGS) entry which is preliminary data.</text>
</comment>
<dbReference type="SUPFAM" id="SSF52172">
    <property type="entry name" value="CheY-like"/>
    <property type="match status" value="1"/>
</dbReference>
<evidence type="ECO:0000313" key="5">
    <source>
        <dbReference type="Proteomes" id="UP000617628"/>
    </source>
</evidence>
<protein>
    <submittedName>
        <fullName evidence="4">Response regulator</fullName>
    </submittedName>
</protein>
<feature type="modified residue" description="4-aspartylphosphate" evidence="2">
    <location>
        <position position="52"/>
    </location>
</feature>
<dbReference type="SMART" id="SM00448">
    <property type="entry name" value="REC"/>
    <property type="match status" value="1"/>
</dbReference>
<dbReference type="InterPro" id="IPR050595">
    <property type="entry name" value="Bact_response_regulator"/>
</dbReference>
<evidence type="ECO:0000313" key="4">
    <source>
        <dbReference type="EMBL" id="MBK1877476.1"/>
    </source>
</evidence>
<gene>
    <name evidence="4" type="ORF">JIN87_11405</name>
</gene>
<keyword evidence="1 2" id="KW-0597">Phosphoprotein</keyword>
<dbReference type="InterPro" id="IPR011006">
    <property type="entry name" value="CheY-like_superfamily"/>
</dbReference>
<organism evidence="4 5">
    <name type="scientific">Pelagicoccus mobilis</name>
    <dbReference type="NCBI Taxonomy" id="415221"/>
    <lineage>
        <taxon>Bacteria</taxon>
        <taxon>Pseudomonadati</taxon>
        <taxon>Verrucomicrobiota</taxon>
        <taxon>Opitutia</taxon>
        <taxon>Puniceicoccales</taxon>
        <taxon>Pelagicoccaceae</taxon>
        <taxon>Pelagicoccus</taxon>
    </lineage>
</organism>
<accession>A0A934VL79</accession>